<dbReference type="AlphaFoldDB" id="A0A8H3F8N5"/>
<dbReference type="GO" id="GO:0071949">
    <property type="term" value="F:FAD binding"/>
    <property type="evidence" value="ECO:0007669"/>
    <property type="project" value="InterPro"/>
</dbReference>
<evidence type="ECO:0000313" key="6">
    <source>
        <dbReference type="EMBL" id="CAF9920712.1"/>
    </source>
</evidence>
<comment type="similarity">
    <text evidence="1">Belongs to the oxygen-dependent FAD-linked oxidoreductase family.</text>
</comment>
<gene>
    <name evidence="6" type="ORF">ALECFALPRED_001609</name>
</gene>
<accession>A0A8H3F8N5</accession>
<comment type="caution">
    <text evidence="6">The sequence shown here is derived from an EMBL/GenBank/DDBJ whole genome shotgun (WGS) entry which is preliminary data.</text>
</comment>
<evidence type="ECO:0000313" key="7">
    <source>
        <dbReference type="Proteomes" id="UP000664203"/>
    </source>
</evidence>
<keyword evidence="4" id="KW-0560">Oxidoreductase</keyword>
<dbReference type="EMBL" id="CAJPDR010000138">
    <property type="protein sequence ID" value="CAF9920712.1"/>
    <property type="molecule type" value="Genomic_DNA"/>
</dbReference>
<dbReference type="InterPro" id="IPR016169">
    <property type="entry name" value="FAD-bd_PCMH_sub2"/>
</dbReference>
<keyword evidence="2" id="KW-0285">Flavoprotein</keyword>
<keyword evidence="7" id="KW-1185">Reference proteome</keyword>
<reference evidence="6" key="1">
    <citation type="submission" date="2021-03" db="EMBL/GenBank/DDBJ databases">
        <authorList>
            <person name="Tagirdzhanova G."/>
        </authorList>
    </citation>
    <scope>NUCLEOTIDE SEQUENCE</scope>
</reference>
<evidence type="ECO:0000256" key="3">
    <source>
        <dbReference type="ARBA" id="ARBA00022827"/>
    </source>
</evidence>
<evidence type="ECO:0000259" key="5">
    <source>
        <dbReference type="PROSITE" id="PS51387"/>
    </source>
</evidence>
<dbReference type="InterPro" id="IPR006094">
    <property type="entry name" value="Oxid_FAD_bind_N"/>
</dbReference>
<dbReference type="PANTHER" id="PTHR42973">
    <property type="entry name" value="BINDING OXIDOREDUCTASE, PUTATIVE (AFU_ORTHOLOGUE AFUA_1G17690)-RELATED"/>
    <property type="match status" value="1"/>
</dbReference>
<dbReference type="Proteomes" id="UP000664203">
    <property type="component" value="Unassembled WGS sequence"/>
</dbReference>
<dbReference type="PROSITE" id="PS51387">
    <property type="entry name" value="FAD_PCMH"/>
    <property type="match status" value="1"/>
</dbReference>
<dbReference type="InterPro" id="IPR012951">
    <property type="entry name" value="BBE"/>
</dbReference>
<keyword evidence="3" id="KW-0274">FAD</keyword>
<evidence type="ECO:0000256" key="2">
    <source>
        <dbReference type="ARBA" id="ARBA00022630"/>
    </source>
</evidence>
<evidence type="ECO:0000256" key="1">
    <source>
        <dbReference type="ARBA" id="ARBA00005466"/>
    </source>
</evidence>
<dbReference type="InterPro" id="IPR050416">
    <property type="entry name" value="FAD-linked_Oxidoreductase"/>
</dbReference>
<name>A0A8H3F8N5_9LECA</name>
<feature type="domain" description="FAD-binding PCMH-type" evidence="5">
    <location>
        <begin position="35"/>
        <end position="207"/>
    </location>
</feature>
<dbReference type="OrthoDB" id="407275at2759"/>
<dbReference type="Pfam" id="PF08031">
    <property type="entry name" value="BBE"/>
    <property type="match status" value="1"/>
</dbReference>
<organism evidence="6 7">
    <name type="scientific">Alectoria fallacina</name>
    <dbReference type="NCBI Taxonomy" id="1903189"/>
    <lineage>
        <taxon>Eukaryota</taxon>
        <taxon>Fungi</taxon>
        <taxon>Dikarya</taxon>
        <taxon>Ascomycota</taxon>
        <taxon>Pezizomycotina</taxon>
        <taxon>Lecanoromycetes</taxon>
        <taxon>OSLEUM clade</taxon>
        <taxon>Lecanoromycetidae</taxon>
        <taxon>Lecanorales</taxon>
        <taxon>Lecanorineae</taxon>
        <taxon>Parmeliaceae</taxon>
        <taxon>Alectoria</taxon>
    </lineage>
</organism>
<protein>
    <recommendedName>
        <fullName evidence="5">FAD-binding PCMH-type domain-containing protein</fullName>
    </recommendedName>
</protein>
<dbReference type="InterPro" id="IPR036318">
    <property type="entry name" value="FAD-bd_PCMH-like_sf"/>
</dbReference>
<dbReference type="InterPro" id="IPR016166">
    <property type="entry name" value="FAD-bd_PCMH"/>
</dbReference>
<dbReference type="Gene3D" id="3.40.462.20">
    <property type="match status" value="1"/>
</dbReference>
<sequence>MGANQALALAVANVHVSFTNLAGFSALAQPYNLRFAYTPAVIVLPTITHHLIDAVLCATESSVIVQAKSGRHSYASFSSGGQNGAMVIDLESFQQITVGARDVAQIGGGVRLGDMALGIFNQSQRALPHGTCLGVGIGGHASYGGFGLDSRMWGITMDTIEGLDVVLANGSFIHATSTAYPDIYYALRGAADSFGIITTFYLQTLAAPASVVNWQYSIPGRFVSAATATAVFTHIQAFARNASVLHRKLGLGVYLDGSGFSVSGTYIGNLTTFNTEVAPELLRGLPTPSSSSIRSVDWIESLTLLASSQPLQHATSRTSYTLHDDFFAKSIGVLSSAPLIAATLTSYFTYIIQNGVNAPDPWFSIRNLYGGPDSQIIVPSPSSAYSDCSALWMLQHYGYTGNTGSPYLPASLTFVNGLNAAITNVMSSTTFVGYLNYVDPSLTTAQAHTLYYGSTTYAKLLSTKHVVDPGKVFSNPQFIGN</sequence>
<dbReference type="Pfam" id="PF01565">
    <property type="entry name" value="FAD_binding_4"/>
    <property type="match status" value="1"/>
</dbReference>
<evidence type="ECO:0000256" key="4">
    <source>
        <dbReference type="ARBA" id="ARBA00023002"/>
    </source>
</evidence>
<dbReference type="SUPFAM" id="SSF56176">
    <property type="entry name" value="FAD-binding/transporter-associated domain-like"/>
    <property type="match status" value="1"/>
</dbReference>
<proteinExistence type="inferred from homology"/>
<dbReference type="GO" id="GO:0016491">
    <property type="term" value="F:oxidoreductase activity"/>
    <property type="evidence" value="ECO:0007669"/>
    <property type="project" value="UniProtKB-KW"/>
</dbReference>
<dbReference type="PANTHER" id="PTHR42973:SF15">
    <property type="entry name" value="FAD-BINDING PCMH-TYPE DOMAIN-CONTAINING PROTEIN"/>
    <property type="match status" value="1"/>
</dbReference>
<dbReference type="Gene3D" id="3.30.465.10">
    <property type="match status" value="1"/>
</dbReference>